<proteinExistence type="predicted"/>
<dbReference type="RefSeq" id="WP_131214623.1">
    <property type="nucleotide sequence ID" value="NZ_SHPR01000015.1"/>
</dbReference>
<dbReference type="EMBL" id="SHPR01000015">
    <property type="protein sequence ID" value="TCD84428.1"/>
    <property type="molecule type" value="Genomic_DNA"/>
</dbReference>
<comment type="caution">
    <text evidence="1">The sequence shown here is derived from an EMBL/GenBank/DDBJ whole genome shotgun (WGS) entry which is preliminary data.</text>
</comment>
<accession>A0A4R0SSD4</accession>
<reference evidence="1 2" key="1">
    <citation type="journal article" date="2018" name="Sci. Rep.">
        <title>Genomic diversity and distribution of Bifidobacterium longum subsp. longum across the human lifespan.</title>
        <authorList>
            <person name="Odamaki T."/>
            <person name="Bottacini F."/>
            <person name="Kato K."/>
            <person name="Mitsuyama E."/>
            <person name="Yoshida K."/>
            <person name="Horigome A."/>
            <person name="Xiao J.Z."/>
            <person name="van Sinderen D."/>
        </authorList>
    </citation>
    <scope>NUCLEOTIDE SEQUENCE [LARGE SCALE GENOMIC DNA]</scope>
    <source>
        <strain evidence="1 2">MCC10008</strain>
    </source>
</reference>
<evidence type="ECO:0000313" key="2">
    <source>
        <dbReference type="Proteomes" id="UP000292241"/>
    </source>
</evidence>
<dbReference type="AlphaFoldDB" id="A0A4R0SSD4"/>
<sequence>MSVITNYWPDPRFVHADSWDDLVGCTASSSQTLNVSANIFPTLTLTSSQDGASWASKIIDVPEGAKLVIACASDGIVTSSNCSVDIWSHDNSKKFVDVGLDGGVSDEFVSPSRILVCFRASNTVGKAKTFSRVFIGTKADYQALLNLVPSGFLAGDLMPKD</sequence>
<organism evidence="1 2">
    <name type="scientific">Bifidobacterium longum subsp. longum</name>
    <dbReference type="NCBI Taxonomy" id="1679"/>
    <lineage>
        <taxon>Bacteria</taxon>
        <taxon>Bacillati</taxon>
        <taxon>Actinomycetota</taxon>
        <taxon>Actinomycetes</taxon>
        <taxon>Bifidobacteriales</taxon>
        <taxon>Bifidobacteriaceae</taxon>
        <taxon>Bifidobacterium</taxon>
    </lineage>
</organism>
<evidence type="ECO:0000313" key="1">
    <source>
        <dbReference type="EMBL" id="TCD84428.1"/>
    </source>
</evidence>
<protein>
    <submittedName>
        <fullName evidence="1">Uncharacterized protein</fullName>
    </submittedName>
</protein>
<gene>
    <name evidence="1" type="ORF">MCC10008_0599</name>
</gene>
<name>A0A4R0SSD4_BIFLL</name>
<dbReference type="Proteomes" id="UP000292241">
    <property type="component" value="Unassembled WGS sequence"/>
</dbReference>